<name>A0A0F9TCV2_9ZZZZ</name>
<comment type="caution">
    <text evidence="1">The sequence shown here is derived from an EMBL/GenBank/DDBJ whole genome shotgun (WGS) entry which is preliminary data.</text>
</comment>
<protein>
    <submittedName>
        <fullName evidence="1">Uncharacterized protein</fullName>
    </submittedName>
</protein>
<dbReference type="EMBL" id="LAZR01000252">
    <property type="protein sequence ID" value="KKN79115.1"/>
    <property type="molecule type" value="Genomic_DNA"/>
</dbReference>
<reference evidence="1" key="1">
    <citation type="journal article" date="2015" name="Nature">
        <title>Complex archaea that bridge the gap between prokaryotes and eukaryotes.</title>
        <authorList>
            <person name="Spang A."/>
            <person name="Saw J.H."/>
            <person name="Jorgensen S.L."/>
            <person name="Zaremba-Niedzwiedzka K."/>
            <person name="Martijn J."/>
            <person name="Lind A.E."/>
            <person name="van Eijk R."/>
            <person name="Schleper C."/>
            <person name="Guy L."/>
            <person name="Ettema T.J."/>
        </authorList>
    </citation>
    <scope>NUCLEOTIDE SEQUENCE</scope>
</reference>
<evidence type="ECO:0000313" key="1">
    <source>
        <dbReference type="EMBL" id="KKN79115.1"/>
    </source>
</evidence>
<dbReference type="AlphaFoldDB" id="A0A0F9TCV2"/>
<accession>A0A0F9TCV2</accession>
<organism evidence="1">
    <name type="scientific">marine sediment metagenome</name>
    <dbReference type="NCBI Taxonomy" id="412755"/>
    <lineage>
        <taxon>unclassified sequences</taxon>
        <taxon>metagenomes</taxon>
        <taxon>ecological metagenomes</taxon>
    </lineage>
</organism>
<gene>
    <name evidence="1" type="ORF">LCGC14_0343030</name>
</gene>
<proteinExistence type="predicted"/>
<sequence length="66" mass="7667">MSKALVGQYVSFKINDQWIYGEVLDYMATSSDWSFLIATYSEKGQKLYTRGHKEVTFEDMREACAK</sequence>